<dbReference type="GO" id="GO:0005524">
    <property type="term" value="F:ATP binding"/>
    <property type="evidence" value="ECO:0007669"/>
    <property type="project" value="UniProtKB-KW"/>
</dbReference>
<dbReference type="GO" id="GO:0031072">
    <property type="term" value="F:heat shock protein binding"/>
    <property type="evidence" value="ECO:0000318"/>
    <property type="project" value="GO_Central"/>
</dbReference>
<evidence type="ECO:0000313" key="7">
    <source>
        <dbReference type="EnsemblPlants" id="AES64869"/>
    </source>
</evidence>
<evidence type="ECO:0000256" key="1">
    <source>
        <dbReference type="ARBA" id="ARBA00007381"/>
    </source>
</evidence>
<dbReference type="SUPFAM" id="SSF53067">
    <property type="entry name" value="Actin-like ATPase domain"/>
    <property type="match status" value="2"/>
</dbReference>
<dbReference type="STRING" id="3880.G7IMN3"/>
<keyword evidence="8" id="KW-1185">Reference proteome</keyword>
<sequence>MARKCEEGRAVGIDLGTTYSCVAVWQEQHSRVEIIHNDQGNRTTPSCVAFTEDQRFIGDAAKNQAAANSQNTVFDAKRLIGRKFSDPIVLDDALLWPFKVTAGVNDKPIITVNYKGQEKQLCAEEVSSMVLTKMREIAEAYLESPVKNAVVTVPAYFSDSQRKATIDAGSIAGLNVMRVMNEPTAAAVAYGLEKRADCVGERNIFVFDLGGGTFDVSILTIKDNIFQVKATAGNTHLGGEDFDNRMVNYFAQEFKRKNKLDISASSKALRRLRTACERAKRILSFLVVATIEVDSLFQGIDFSSSINRAKFEELNLDLLNDCIKTVESCIMDAKMDKSTIDDFVLVGGSSRIPKVQQLLQDFFNGKELCKSINPDEAVAYGAAVQAALLSKDVKNVPNLVLQDVTPLSIGRSIIGDVMSVVIPRNTCIPVKKTREYFTVEDNQSSSLIKVYEGERTKASDNNLLGSFRLSGFPPAPRGSPSSDVCFAIGENGILTVSATNSSSGNSNEITITNYKERLSSEEINKLIKEAENFHIEDQRFLRKAKAVNALDDYIYKMGNALKKKDIDVKLSSQEIEKIESAIAVATNLLDEKNQQVEIDVLEDYLKGIESRMEQIIAKTN</sequence>
<evidence type="ECO:0000256" key="2">
    <source>
        <dbReference type="ARBA" id="ARBA00022741"/>
    </source>
</evidence>
<dbReference type="SUPFAM" id="SSF100920">
    <property type="entry name" value="Heat shock protein 70kD (HSP70), peptide-binding domain"/>
    <property type="match status" value="1"/>
</dbReference>
<evidence type="ECO:0000313" key="6">
    <source>
        <dbReference type="EMBL" id="RHN72981.1"/>
    </source>
</evidence>
<evidence type="ECO:0000313" key="5">
    <source>
        <dbReference type="EMBL" id="AES64869.1"/>
    </source>
</evidence>
<dbReference type="GO" id="GO:0016887">
    <property type="term" value="F:ATP hydrolysis activity"/>
    <property type="evidence" value="ECO:0000318"/>
    <property type="project" value="GO_Central"/>
</dbReference>
<keyword evidence="3 4" id="KW-0067">ATP-binding</keyword>
<dbReference type="EMBL" id="PSQE01000002">
    <property type="protein sequence ID" value="RHN72981.1"/>
    <property type="molecule type" value="Genomic_DNA"/>
</dbReference>
<dbReference type="Gene3D" id="3.30.420.40">
    <property type="match status" value="2"/>
</dbReference>
<reference evidence="6" key="5">
    <citation type="journal article" date="2018" name="Nat. Plants">
        <title>Whole-genome landscape of Medicago truncatula symbiotic genes.</title>
        <authorList>
            <person name="Pecrix Y."/>
            <person name="Gamas P."/>
            <person name="Carrere S."/>
        </authorList>
    </citation>
    <scope>NUCLEOTIDE SEQUENCE</scope>
    <source>
        <tissue evidence="6">Leaves</tissue>
    </source>
</reference>
<dbReference type="FunFam" id="3.90.640.10:FF:000002">
    <property type="entry name" value="Heat shock 70 kDa"/>
    <property type="match status" value="1"/>
</dbReference>
<keyword evidence="5" id="KW-0346">Stress response</keyword>
<dbReference type="Gene3D" id="2.60.34.10">
    <property type="entry name" value="Substrate Binding Domain Of DNAk, Chain A, domain 1"/>
    <property type="match status" value="1"/>
</dbReference>
<dbReference type="GO" id="GO:0005737">
    <property type="term" value="C:cytoplasm"/>
    <property type="evidence" value="ECO:0000318"/>
    <property type="project" value="GO_Central"/>
</dbReference>
<dbReference type="InterPro" id="IPR013126">
    <property type="entry name" value="Hsp_70_fam"/>
</dbReference>
<proteinExistence type="inferred from homology"/>
<dbReference type="eggNOG" id="KOG0101">
    <property type="taxonomic scope" value="Eukaryota"/>
</dbReference>
<dbReference type="HOGENOM" id="CLU_005965_2_1_1"/>
<dbReference type="SUPFAM" id="SSF100934">
    <property type="entry name" value="Heat shock protein 70kD (HSP70), C-terminal subdomain"/>
    <property type="match status" value="1"/>
</dbReference>
<evidence type="ECO:0000313" key="9">
    <source>
        <dbReference type="Proteomes" id="UP000265566"/>
    </source>
</evidence>
<dbReference type="EnsemblPlants" id="AES64869">
    <property type="protein sequence ID" value="AES64869"/>
    <property type="gene ID" value="MTR_2g032550"/>
</dbReference>
<gene>
    <name evidence="7" type="primary">11417074</name>
    <name evidence="5" type="ordered locus">MTR_2g032550</name>
    <name evidence="6" type="ORF">MtrunA17_Chr2g0293581</name>
</gene>
<accession>G7IMN3</accession>
<evidence type="ECO:0000256" key="4">
    <source>
        <dbReference type="RuleBase" id="RU003322"/>
    </source>
</evidence>
<dbReference type="OrthoDB" id="1400057at2759"/>
<dbReference type="Gene3D" id="1.20.1270.10">
    <property type="match status" value="1"/>
</dbReference>
<dbReference type="PaxDb" id="3880-AES64869"/>
<dbReference type="InterPro" id="IPR029047">
    <property type="entry name" value="HSP70_peptide-bd_sf"/>
</dbReference>
<dbReference type="Gene3D" id="3.90.640.10">
    <property type="entry name" value="Actin, Chain A, domain 4"/>
    <property type="match status" value="1"/>
</dbReference>
<dbReference type="PRINTS" id="PR00301">
    <property type="entry name" value="HEATSHOCK70"/>
</dbReference>
<dbReference type="Gene3D" id="3.30.30.30">
    <property type="match status" value="1"/>
</dbReference>
<dbReference type="FunFam" id="3.30.30.30:FF:000001">
    <property type="entry name" value="heat shock 70 kDa protein-like"/>
    <property type="match status" value="1"/>
</dbReference>
<reference evidence="5 8" key="2">
    <citation type="journal article" date="2014" name="BMC Genomics">
        <title>An improved genome release (version Mt4.0) for the model legume Medicago truncatula.</title>
        <authorList>
            <person name="Tang H."/>
            <person name="Krishnakumar V."/>
            <person name="Bidwell S."/>
            <person name="Rosen B."/>
            <person name="Chan A."/>
            <person name="Zhou S."/>
            <person name="Gentzbittel L."/>
            <person name="Childs K.L."/>
            <person name="Yandell M."/>
            <person name="Gundlach H."/>
            <person name="Mayer K.F."/>
            <person name="Schwartz D.C."/>
            <person name="Town C.D."/>
        </authorList>
    </citation>
    <scope>GENOME REANNOTATION</scope>
    <source>
        <strain evidence="7 8">cv. Jemalong A17</strain>
    </source>
</reference>
<dbReference type="InterPro" id="IPR029048">
    <property type="entry name" value="HSP70_C_sf"/>
</dbReference>
<protein>
    <submittedName>
        <fullName evidence="5">Heat shock 70 kDa protein</fullName>
    </submittedName>
    <submittedName>
        <fullName evidence="6">Putative Heat shock protein 70 family</fullName>
    </submittedName>
</protein>
<dbReference type="Gramene" id="rna8750">
    <property type="protein sequence ID" value="RHN72981.1"/>
    <property type="gene ID" value="gene8750"/>
</dbReference>
<reference evidence="7" key="3">
    <citation type="submission" date="2015-04" db="UniProtKB">
        <authorList>
            <consortium name="EnsemblPlants"/>
        </authorList>
    </citation>
    <scope>IDENTIFICATION</scope>
    <source>
        <strain evidence="7">cv. Jemalong A17</strain>
    </source>
</reference>
<comment type="similarity">
    <text evidence="1 4">Belongs to the heat shock protein 70 family.</text>
</comment>
<dbReference type="PROSITE" id="PS00329">
    <property type="entry name" value="HSP70_2"/>
    <property type="match status" value="1"/>
</dbReference>
<keyword evidence="2 4" id="KW-0547">Nucleotide-binding</keyword>
<dbReference type="Pfam" id="PF00012">
    <property type="entry name" value="HSP70"/>
    <property type="match status" value="1"/>
</dbReference>
<dbReference type="GO" id="GO:0044183">
    <property type="term" value="F:protein folding chaperone"/>
    <property type="evidence" value="ECO:0000318"/>
    <property type="project" value="GO_Central"/>
</dbReference>
<dbReference type="InterPro" id="IPR018181">
    <property type="entry name" value="Heat_shock_70_CS"/>
</dbReference>
<evidence type="ECO:0000256" key="3">
    <source>
        <dbReference type="ARBA" id="ARBA00022840"/>
    </source>
</evidence>
<reference evidence="9" key="4">
    <citation type="journal article" date="2018" name="Nat. Plants">
        <title>Whole-genome landscape of Medicago truncatula symbiotic genes.</title>
        <authorList>
            <person name="Pecrix Y."/>
            <person name="Staton S.E."/>
            <person name="Sallet E."/>
            <person name="Lelandais-Briere C."/>
            <person name="Moreau S."/>
            <person name="Carrere S."/>
            <person name="Blein T."/>
            <person name="Jardinaud M.F."/>
            <person name="Latrasse D."/>
            <person name="Zouine M."/>
            <person name="Zahm M."/>
            <person name="Kreplak J."/>
            <person name="Mayjonade B."/>
            <person name="Satge C."/>
            <person name="Perez M."/>
            <person name="Cauet S."/>
            <person name="Marande W."/>
            <person name="Chantry-Darmon C."/>
            <person name="Lopez-Roques C."/>
            <person name="Bouchez O."/>
            <person name="Berard A."/>
            <person name="Debelle F."/>
            <person name="Munos S."/>
            <person name="Bendahmane A."/>
            <person name="Berges H."/>
            <person name="Niebel A."/>
            <person name="Buitink J."/>
            <person name="Frugier F."/>
            <person name="Benhamed M."/>
            <person name="Crespi M."/>
            <person name="Gouzy J."/>
            <person name="Gamas P."/>
        </authorList>
    </citation>
    <scope>NUCLEOTIDE SEQUENCE [LARGE SCALE GENOMIC DNA]</scope>
    <source>
        <strain evidence="9">cv. Jemalong A17</strain>
    </source>
</reference>
<dbReference type="EMBL" id="CM001218">
    <property type="protein sequence ID" value="AES64869.1"/>
    <property type="molecule type" value="Genomic_DNA"/>
</dbReference>
<dbReference type="Proteomes" id="UP000265566">
    <property type="component" value="Chromosome 2"/>
</dbReference>
<reference evidence="5 8" key="1">
    <citation type="journal article" date="2011" name="Nature">
        <title>The Medicago genome provides insight into the evolution of rhizobial symbioses.</title>
        <authorList>
            <person name="Young N.D."/>
            <person name="Debelle F."/>
            <person name="Oldroyd G.E."/>
            <person name="Geurts R."/>
            <person name="Cannon S.B."/>
            <person name="Udvardi M.K."/>
            <person name="Benedito V.A."/>
            <person name="Mayer K.F."/>
            <person name="Gouzy J."/>
            <person name="Schoof H."/>
            <person name="Van de Peer Y."/>
            <person name="Proost S."/>
            <person name="Cook D.R."/>
            <person name="Meyers B.C."/>
            <person name="Spannagl M."/>
            <person name="Cheung F."/>
            <person name="De Mita S."/>
            <person name="Krishnakumar V."/>
            <person name="Gundlach H."/>
            <person name="Zhou S."/>
            <person name="Mudge J."/>
            <person name="Bharti A.K."/>
            <person name="Murray J.D."/>
            <person name="Naoumkina M.A."/>
            <person name="Rosen B."/>
            <person name="Silverstein K.A."/>
            <person name="Tang H."/>
            <person name="Rombauts S."/>
            <person name="Zhao P.X."/>
            <person name="Zhou P."/>
            <person name="Barbe V."/>
            <person name="Bardou P."/>
            <person name="Bechner M."/>
            <person name="Bellec A."/>
            <person name="Berger A."/>
            <person name="Berges H."/>
            <person name="Bidwell S."/>
            <person name="Bisseling T."/>
            <person name="Choisne N."/>
            <person name="Couloux A."/>
            <person name="Denny R."/>
            <person name="Deshpande S."/>
            <person name="Dai X."/>
            <person name="Doyle J.J."/>
            <person name="Dudez A.M."/>
            <person name="Farmer A.D."/>
            <person name="Fouteau S."/>
            <person name="Franken C."/>
            <person name="Gibelin C."/>
            <person name="Gish J."/>
            <person name="Goldstein S."/>
            <person name="Gonzalez A.J."/>
            <person name="Green P.J."/>
            <person name="Hallab A."/>
            <person name="Hartog M."/>
            <person name="Hua A."/>
            <person name="Humphray S.J."/>
            <person name="Jeong D.H."/>
            <person name="Jing Y."/>
            <person name="Jocker A."/>
            <person name="Kenton S.M."/>
            <person name="Kim D.J."/>
            <person name="Klee K."/>
            <person name="Lai H."/>
            <person name="Lang C."/>
            <person name="Lin S."/>
            <person name="Macmil S.L."/>
            <person name="Magdelenat G."/>
            <person name="Matthews L."/>
            <person name="McCorrison J."/>
            <person name="Monaghan E.L."/>
            <person name="Mun J.H."/>
            <person name="Najar F.Z."/>
            <person name="Nicholson C."/>
            <person name="Noirot C."/>
            <person name="O'Bleness M."/>
            <person name="Paule C.R."/>
            <person name="Poulain J."/>
            <person name="Prion F."/>
            <person name="Qin B."/>
            <person name="Qu C."/>
            <person name="Retzel E.F."/>
            <person name="Riddle C."/>
            <person name="Sallet E."/>
            <person name="Samain S."/>
            <person name="Samson N."/>
            <person name="Sanders I."/>
            <person name="Saurat O."/>
            <person name="Scarpelli C."/>
            <person name="Schiex T."/>
            <person name="Segurens B."/>
            <person name="Severin A.J."/>
            <person name="Sherrier D.J."/>
            <person name="Shi R."/>
            <person name="Sims S."/>
            <person name="Singer S.R."/>
            <person name="Sinharoy S."/>
            <person name="Sterck L."/>
            <person name="Viollet A."/>
            <person name="Wang B.B."/>
            <person name="Wang K."/>
            <person name="Wang M."/>
            <person name="Wang X."/>
            <person name="Warfsmann J."/>
            <person name="Weissenbach J."/>
            <person name="White D.D."/>
            <person name="White J.D."/>
            <person name="Wiley G.B."/>
            <person name="Wincker P."/>
            <person name="Xing Y."/>
            <person name="Yang L."/>
            <person name="Yao Z."/>
            <person name="Ying F."/>
            <person name="Zhai J."/>
            <person name="Zhou L."/>
            <person name="Zuber A."/>
            <person name="Denarie J."/>
            <person name="Dixon R.A."/>
            <person name="May G.D."/>
            <person name="Schwartz D.C."/>
            <person name="Rogers J."/>
            <person name="Quetier F."/>
            <person name="Town C.D."/>
            <person name="Roe B.A."/>
        </authorList>
    </citation>
    <scope>NUCLEOTIDE SEQUENCE [LARGE SCALE GENOMIC DNA]</scope>
    <source>
        <strain evidence="5">A17</strain>
        <strain evidence="7 8">cv. Jemalong A17</strain>
    </source>
</reference>
<dbReference type="Proteomes" id="UP000002051">
    <property type="component" value="Chromosome 2"/>
</dbReference>
<name>G7IMN3_MEDTR</name>
<dbReference type="GO" id="GO:0042026">
    <property type="term" value="P:protein refolding"/>
    <property type="evidence" value="ECO:0000318"/>
    <property type="project" value="GO_Central"/>
</dbReference>
<dbReference type="PANTHER" id="PTHR19375">
    <property type="entry name" value="HEAT SHOCK PROTEIN 70KDA"/>
    <property type="match status" value="1"/>
</dbReference>
<evidence type="ECO:0000313" key="8">
    <source>
        <dbReference type="Proteomes" id="UP000002051"/>
    </source>
</evidence>
<dbReference type="PROSITE" id="PS00297">
    <property type="entry name" value="HSP70_1"/>
    <property type="match status" value="1"/>
</dbReference>
<dbReference type="InterPro" id="IPR043129">
    <property type="entry name" value="ATPase_NBD"/>
</dbReference>
<organism evidence="5 8">
    <name type="scientific">Medicago truncatula</name>
    <name type="common">Barrel medic</name>
    <name type="synonym">Medicago tribuloides</name>
    <dbReference type="NCBI Taxonomy" id="3880"/>
    <lineage>
        <taxon>Eukaryota</taxon>
        <taxon>Viridiplantae</taxon>
        <taxon>Streptophyta</taxon>
        <taxon>Embryophyta</taxon>
        <taxon>Tracheophyta</taxon>
        <taxon>Spermatophyta</taxon>
        <taxon>Magnoliopsida</taxon>
        <taxon>eudicotyledons</taxon>
        <taxon>Gunneridae</taxon>
        <taxon>Pentapetalae</taxon>
        <taxon>rosids</taxon>
        <taxon>fabids</taxon>
        <taxon>Fabales</taxon>
        <taxon>Fabaceae</taxon>
        <taxon>Papilionoideae</taxon>
        <taxon>50 kb inversion clade</taxon>
        <taxon>NPAAA clade</taxon>
        <taxon>Hologalegina</taxon>
        <taxon>IRL clade</taxon>
        <taxon>Trifolieae</taxon>
        <taxon>Medicago</taxon>
    </lineage>
</organism>
<dbReference type="FunFam" id="3.30.420.40:FF:000026">
    <property type="entry name" value="Heat shock protein 70"/>
    <property type="match status" value="1"/>
</dbReference>
<dbReference type="GO" id="GO:0140662">
    <property type="term" value="F:ATP-dependent protein folding chaperone"/>
    <property type="evidence" value="ECO:0007669"/>
    <property type="project" value="InterPro"/>
</dbReference>
<dbReference type="AlphaFoldDB" id="G7IMN3"/>
<dbReference type="FunFam" id="2.60.34.10:FF:000012">
    <property type="entry name" value="Heat shock 70 kDa protein"/>
    <property type="match status" value="1"/>
</dbReference>
<dbReference type="KEGG" id="mtr:11417074"/>
<dbReference type="OMA" id="KEYHTIE"/>